<evidence type="ECO:0000313" key="1">
    <source>
        <dbReference type="EMBL" id="KAH3854204.1"/>
    </source>
</evidence>
<dbReference type="Proteomes" id="UP000828390">
    <property type="component" value="Unassembled WGS sequence"/>
</dbReference>
<protein>
    <submittedName>
        <fullName evidence="1">Uncharacterized protein</fullName>
    </submittedName>
</protein>
<organism evidence="1 2">
    <name type="scientific">Dreissena polymorpha</name>
    <name type="common">Zebra mussel</name>
    <name type="synonym">Mytilus polymorpha</name>
    <dbReference type="NCBI Taxonomy" id="45954"/>
    <lineage>
        <taxon>Eukaryota</taxon>
        <taxon>Metazoa</taxon>
        <taxon>Spiralia</taxon>
        <taxon>Lophotrochozoa</taxon>
        <taxon>Mollusca</taxon>
        <taxon>Bivalvia</taxon>
        <taxon>Autobranchia</taxon>
        <taxon>Heteroconchia</taxon>
        <taxon>Euheterodonta</taxon>
        <taxon>Imparidentia</taxon>
        <taxon>Neoheterodontei</taxon>
        <taxon>Myida</taxon>
        <taxon>Dreissenoidea</taxon>
        <taxon>Dreissenidae</taxon>
        <taxon>Dreissena</taxon>
    </lineage>
</organism>
<reference evidence="1" key="2">
    <citation type="submission" date="2020-11" db="EMBL/GenBank/DDBJ databases">
        <authorList>
            <person name="McCartney M.A."/>
            <person name="Auch B."/>
            <person name="Kono T."/>
            <person name="Mallez S."/>
            <person name="Becker A."/>
            <person name="Gohl D.M."/>
            <person name="Silverstein K.A.T."/>
            <person name="Koren S."/>
            <person name="Bechman K.B."/>
            <person name="Herman A."/>
            <person name="Abrahante J.E."/>
            <person name="Garbe J."/>
        </authorList>
    </citation>
    <scope>NUCLEOTIDE SEQUENCE</scope>
    <source>
        <strain evidence="1">Duluth1</strain>
        <tissue evidence="1">Whole animal</tissue>
    </source>
</reference>
<accession>A0A9D4R427</accession>
<comment type="caution">
    <text evidence="1">The sequence shown here is derived from an EMBL/GenBank/DDBJ whole genome shotgun (WGS) entry which is preliminary data.</text>
</comment>
<sequence length="59" mass="6627">MAAGGFYMRSWTSTSSALRIMAEAEGVVDRDAVIKVFGLLWEPEIDQMPFVMRSINSKE</sequence>
<proteinExistence type="predicted"/>
<name>A0A9D4R427_DREPO</name>
<gene>
    <name evidence="1" type="ORF">DPMN_096743</name>
</gene>
<evidence type="ECO:0000313" key="2">
    <source>
        <dbReference type="Proteomes" id="UP000828390"/>
    </source>
</evidence>
<keyword evidence="2" id="KW-1185">Reference proteome</keyword>
<reference evidence="1" key="1">
    <citation type="journal article" date="2019" name="bioRxiv">
        <title>The Genome of the Zebra Mussel, Dreissena polymorpha: A Resource for Invasive Species Research.</title>
        <authorList>
            <person name="McCartney M.A."/>
            <person name="Auch B."/>
            <person name="Kono T."/>
            <person name="Mallez S."/>
            <person name="Zhang Y."/>
            <person name="Obille A."/>
            <person name="Becker A."/>
            <person name="Abrahante J.E."/>
            <person name="Garbe J."/>
            <person name="Badalamenti J.P."/>
            <person name="Herman A."/>
            <person name="Mangelson H."/>
            <person name="Liachko I."/>
            <person name="Sullivan S."/>
            <person name="Sone E.D."/>
            <person name="Koren S."/>
            <person name="Silverstein K.A.T."/>
            <person name="Beckman K.B."/>
            <person name="Gohl D.M."/>
        </authorList>
    </citation>
    <scope>NUCLEOTIDE SEQUENCE</scope>
    <source>
        <strain evidence="1">Duluth1</strain>
        <tissue evidence="1">Whole animal</tissue>
    </source>
</reference>
<dbReference type="EMBL" id="JAIWYP010000003">
    <property type="protein sequence ID" value="KAH3854204.1"/>
    <property type="molecule type" value="Genomic_DNA"/>
</dbReference>
<dbReference type="AlphaFoldDB" id="A0A9D4R427"/>